<keyword evidence="3 6" id="KW-1133">Transmembrane helix</keyword>
<dbReference type="SUPFAM" id="SSF81321">
    <property type="entry name" value="Family A G protein-coupled receptor-like"/>
    <property type="match status" value="1"/>
</dbReference>
<evidence type="ECO:0000256" key="4">
    <source>
        <dbReference type="ARBA" id="ARBA00023136"/>
    </source>
</evidence>
<dbReference type="InterPro" id="IPR017452">
    <property type="entry name" value="GPCR_Rhodpsn_7TM"/>
</dbReference>
<comment type="caution">
    <text evidence="9">The sequence shown here is derived from an EMBL/GenBank/DDBJ whole genome shotgun (WGS) entry which is preliminary data.</text>
</comment>
<feature type="transmembrane region" description="Helical" evidence="6">
    <location>
        <begin position="251"/>
        <end position="273"/>
    </location>
</feature>
<dbReference type="InterPro" id="IPR000300">
    <property type="entry name" value="IPPc"/>
</dbReference>
<dbReference type="PROSITE" id="PS50262">
    <property type="entry name" value="G_PROTEIN_RECEP_F1_2"/>
    <property type="match status" value="1"/>
</dbReference>
<feature type="domain" description="G-protein coupled receptors family 2 profile 2" evidence="7">
    <location>
        <begin position="11"/>
        <end position="273"/>
    </location>
</feature>
<dbReference type="PANTHER" id="PTHR23112">
    <property type="entry name" value="G PROTEIN-COUPLED RECEPTOR 157-RELATED"/>
    <property type="match status" value="1"/>
</dbReference>
<dbReference type="Gene3D" id="1.20.1070.10">
    <property type="entry name" value="Rhodopsin 7-helix transmembrane proteins"/>
    <property type="match status" value="1"/>
</dbReference>
<dbReference type="GO" id="GO:0046856">
    <property type="term" value="P:phosphatidylinositol dephosphorylation"/>
    <property type="evidence" value="ECO:0007669"/>
    <property type="project" value="InterPro"/>
</dbReference>
<dbReference type="GO" id="GO:0007166">
    <property type="term" value="P:cell surface receptor signaling pathway"/>
    <property type="evidence" value="ECO:0007669"/>
    <property type="project" value="InterPro"/>
</dbReference>
<feature type="transmembrane region" description="Helical" evidence="6">
    <location>
        <begin position="86"/>
        <end position="107"/>
    </location>
</feature>
<feature type="transmembrane region" description="Helical" evidence="6">
    <location>
        <begin position="161"/>
        <end position="185"/>
    </location>
</feature>
<feature type="transmembrane region" description="Helical" evidence="6">
    <location>
        <begin position="45"/>
        <end position="66"/>
    </location>
</feature>
<keyword evidence="4 6" id="KW-0472">Membrane</keyword>
<dbReference type="InterPro" id="IPR036691">
    <property type="entry name" value="Endo/exonu/phosph_ase_sf"/>
</dbReference>
<evidence type="ECO:0000313" key="10">
    <source>
        <dbReference type="Proteomes" id="UP001165085"/>
    </source>
</evidence>
<dbReference type="SUPFAM" id="SSF56219">
    <property type="entry name" value="DNase I-like"/>
    <property type="match status" value="1"/>
</dbReference>
<keyword evidence="2 6" id="KW-0812">Transmembrane</keyword>
<proteinExistence type="predicted"/>
<dbReference type="InterPro" id="IPR017981">
    <property type="entry name" value="GPCR_2-like_7TM"/>
</dbReference>
<dbReference type="PRINTS" id="PR02001">
    <property type="entry name" value="GCR1CAMPR"/>
</dbReference>
<evidence type="ECO:0000313" key="9">
    <source>
        <dbReference type="EMBL" id="GMH95810.1"/>
    </source>
</evidence>
<dbReference type="InterPro" id="IPR022343">
    <property type="entry name" value="GCR1-cAMP_receptor"/>
</dbReference>
<evidence type="ECO:0000256" key="3">
    <source>
        <dbReference type="ARBA" id="ARBA00022989"/>
    </source>
</evidence>
<comment type="subcellular location">
    <subcellularLocation>
        <location evidence="1">Membrane</location>
        <topology evidence="1">Multi-pass membrane protein</topology>
    </subcellularLocation>
</comment>
<reference evidence="10" key="1">
    <citation type="journal article" date="2023" name="Commun. Biol.">
        <title>Genome analysis of Parmales, the sister group of diatoms, reveals the evolutionary specialization of diatoms from phago-mixotrophs to photoautotrophs.</title>
        <authorList>
            <person name="Ban H."/>
            <person name="Sato S."/>
            <person name="Yoshikawa S."/>
            <person name="Yamada K."/>
            <person name="Nakamura Y."/>
            <person name="Ichinomiya M."/>
            <person name="Sato N."/>
            <person name="Blanc-Mathieu R."/>
            <person name="Endo H."/>
            <person name="Kuwata A."/>
            <person name="Ogata H."/>
        </authorList>
    </citation>
    <scope>NUCLEOTIDE SEQUENCE [LARGE SCALE GENOMIC DNA]</scope>
    <source>
        <strain evidence="10">NIES 3701</strain>
    </source>
</reference>
<dbReference type="EMBL" id="BRXY01000450">
    <property type="protein sequence ID" value="GMH95810.1"/>
    <property type="molecule type" value="Genomic_DNA"/>
</dbReference>
<dbReference type="PANTHER" id="PTHR23112:SF0">
    <property type="entry name" value="TRANSMEMBRANE PROTEIN 116"/>
    <property type="match status" value="1"/>
</dbReference>
<organism evidence="9 10">
    <name type="scientific">Triparma strigata</name>
    <dbReference type="NCBI Taxonomy" id="1606541"/>
    <lineage>
        <taxon>Eukaryota</taxon>
        <taxon>Sar</taxon>
        <taxon>Stramenopiles</taxon>
        <taxon>Ochrophyta</taxon>
        <taxon>Bolidophyceae</taxon>
        <taxon>Parmales</taxon>
        <taxon>Triparmaceae</taxon>
        <taxon>Triparma</taxon>
    </lineage>
</organism>
<sequence length="947" mass="104516">MAISTGQQNTLQIIATLTSCLSILGSLTIIHSLHRSSALRLPTTLDRLVLTMSVLDVFASFFFSLGELPYTVSAGFCTFQGIGVQVFALSTVLFNSCMAHNLYTWIVKKKDLQSLSSNLRYYLLFSVGLPVLLSIILGANSMFGFASLWCWISAYPTGAGLARFFCFYFFVVLAWIFNLLVFIRVNYSLKRRMRKAKAANLTGNQSVNMDSQNKVTWKMQQYLAVFFVVWFFGLLNRTIQDFSDEDVFWALVLHVLFVPLQGFLNAVVYGGLLETKTIRSWRMYVGWIKKKSNSHASNTYLLDDSAPTSIRPPWSQKPLSQKKPLSLFVSTYNLAEKPTSDISNLSDWLPPGHDVYAIGVQECMTLSTLRSSLSSLLGGPSAYTMFTAEIGPTNTKLGFHGMIAVTIFARKSHCDTGAFYMPTPNTTEIKKGANLVVTNAPNKGAVGVPFVMYDASLCFFTGHFAANSKGRNRLQARLDDSRDTLSKAVVTSDDINFDVHLTCHYTFVFGDLNFRCISSPENVMGLVSEACGETRDGGYGGRKGWRGEAYKNLDPGGENKELDDKAMEKWKAVSKLDELKLVMSHNEIFTNFEEPGHGIPTFPPSFRRKMGRDGDCGDYTDKKVILGAYTTNVKESKAAADPQKTNSPQPPAPTSSNINTSVNMKLKLGERIPSYTDRILYHALPDKSNDIQPKAYELCDACTSSDHRPVSACFEIYVDESIKRGNAGADASGYNSMEEGGLRYMGTKCNFLLRASKIVLTSSELAQGESDNLNPDSDVASLASEVVIVFPLPTEDPLVEERKVHALASALDGVDQSHSDSSNLNYSSRDGKFRTSIKRSDLWKNDKRVSFKQSSTEEGVEIISECRPELGVHALLKVNDIRGECVGQVVVGFGDYLDRITAGKQVTINCTLEMTLGGKKVGELNAVFNVVEVHRLESLGGLNANVV</sequence>
<dbReference type="Proteomes" id="UP001165085">
    <property type="component" value="Unassembled WGS sequence"/>
</dbReference>
<dbReference type="AlphaFoldDB" id="A0A9W7EZ39"/>
<dbReference type="PROSITE" id="PS50261">
    <property type="entry name" value="G_PROTEIN_RECEP_F2_4"/>
    <property type="match status" value="1"/>
</dbReference>
<feature type="transmembrane region" description="Helical" evidence="6">
    <location>
        <begin position="222"/>
        <end position="239"/>
    </location>
</feature>
<accession>A0A9W7EZ39</accession>
<evidence type="ECO:0000256" key="2">
    <source>
        <dbReference type="ARBA" id="ARBA00022692"/>
    </source>
</evidence>
<feature type="transmembrane region" description="Helical" evidence="6">
    <location>
        <begin position="12"/>
        <end position="33"/>
    </location>
</feature>
<evidence type="ECO:0000259" key="7">
    <source>
        <dbReference type="PROSITE" id="PS50261"/>
    </source>
</evidence>
<dbReference type="Pfam" id="PF22669">
    <property type="entry name" value="Exo_endo_phos2"/>
    <property type="match status" value="2"/>
</dbReference>
<evidence type="ECO:0000256" key="1">
    <source>
        <dbReference type="ARBA" id="ARBA00004141"/>
    </source>
</evidence>
<dbReference type="Pfam" id="PF05462">
    <property type="entry name" value="Dicty_CAR"/>
    <property type="match status" value="1"/>
</dbReference>
<feature type="domain" description="G-protein coupled receptors family 1 profile" evidence="8">
    <location>
        <begin position="25"/>
        <end position="269"/>
    </location>
</feature>
<dbReference type="GO" id="GO:0016791">
    <property type="term" value="F:phosphatase activity"/>
    <property type="evidence" value="ECO:0007669"/>
    <property type="project" value="InterPro"/>
</dbReference>
<dbReference type="GO" id="GO:0004930">
    <property type="term" value="F:G protein-coupled receptor activity"/>
    <property type="evidence" value="ECO:0007669"/>
    <property type="project" value="TreeGrafter"/>
</dbReference>
<keyword evidence="10" id="KW-1185">Reference proteome</keyword>
<gene>
    <name evidence="9" type="ORF">TrST_g12218</name>
</gene>
<protein>
    <recommendedName>
        <fullName evidence="11">G-protein coupled receptors family 2 profile 2 domain-containing protein</fullName>
    </recommendedName>
</protein>
<dbReference type="SMART" id="SM00128">
    <property type="entry name" value="IPPc"/>
    <property type="match status" value="1"/>
</dbReference>
<feature type="region of interest" description="Disordered" evidence="5">
    <location>
        <begin position="635"/>
        <end position="660"/>
    </location>
</feature>
<evidence type="ECO:0000256" key="6">
    <source>
        <dbReference type="SAM" id="Phobius"/>
    </source>
</evidence>
<evidence type="ECO:0008006" key="11">
    <source>
        <dbReference type="Google" id="ProtNLM"/>
    </source>
</evidence>
<evidence type="ECO:0000259" key="8">
    <source>
        <dbReference type="PROSITE" id="PS50262"/>
    </source>
</evidence>
<feature type="transmembrane region" description="Helical" evidence="6">
    <location>
        <begin position="119"/>
        <end position="149"/>
    </location>
</feature>
<dbReference type="GO" id="GO:0007189">
    <property type="term" value="P:adenylate cyclase-activating G protein-coupled receptor signaling pathway"/>
    <property type="evidence" value="ECO:0007669"/>
    <property type="project" value="TreeGrafter"/>
</dbReference>
<name>A0A9W7EZ39_9STRA</name>
<dbReference type="Gene3D" id="3.60.10.10">
    <property type="entry name" value="Endonuclease/exonuclease/phosphatase"/>
    <property type="match status" value="1"/>
</dbReference>
<evidence type="ECO:0000256" key="5">
    <source>
        <dbReference type="SAM" id="MobiDB-lite"/>
    </source>
</evidence>
<dbReference type="GO" id="GO:0005886">
    <property type="term" value="C:plasma membrane"/>
    <property type="evidence" value="ECO:0007669"/>
    <property type="project" value="TreeGrafter"/>
</dbReference>
<dbReference type="OrthoDB" id="191103at2759"/>